<keyword evidence="2" id="KW-1185">Reference proteome</keyword>
<protein>
    <submittedName>
        <fullName evidence="1">Uncharacterized protein</fullName>
    </submittedName>
</protein>
<dbReference type="RefSeq" id="XP_060435701.1">
    <property type="nucleotide sequence ID" value="XM_060566006.1"/>
</dbReference>
<dbReference type="AlphaFoldDB" id="A0AAJ0F1S1"/>
<proteinExistence type="predicted"/>
<gene>
    <name evidence="1" type="ORF">BDP55DRAFT_212352</name>
</gene>
<organism evidence="1 2">
    <name type="scientific">Colletotrichum godetiae</name>
    <dbReference type="NCBI Taxonomy" id="1209918"/>
    <lineage>
        <taxon>Eukaryota</taxon>
        <taxon>Fungi</taxon>
        <taxon>Dikarya</taxon>
        <taxon>Ascomycota</taxon>
        <taxon>Pezizomycotina</taxon>
        <taxon>Sordariomycetes</taxon>
        <taxon>Hypocreomycetidae</taxon>
        <taxon>Glomerellales</taxon>
        <taxon>Glomerellaceae</taxon>
        <taxon>Colletotrichum</taxon>
        <taxon>Colletotrichum acutatum species complex</taxon>
    </lineage>
</organism>
<evidence type="ECO:0000313" key="2">
    <source>
        <dbReference type="Proteomes" id="UP001224890"/>
    </source>
</evidence>
<accession>A0AAJ0F1S1</accession>
<dbReference type="GeneID" id="85450532"/>
<reference evidence="1" key="1">
    <citation type="submission" date="2021-06" db="EMBL/GenBank/DDBJ databases">
        <title>Comparative genomics, transcriptomics and evolutionary studies reveal genomic signatures of adaptation to plant cell wall in hemibiotrophic fungi.</title>
        <authorList>
            <consortium name="DOE Joint Genome Institute"/>
            <person name="Baroncelli R."/>
            <person name="Diaz J.F."/>
            <person name="Benocci T."/>
            <person name="Peng M."/>
            <person name="Battaglia E."/>
            <person name="Haridas S."/>
            <person name="Andreopoulos W."/>
            <person name="Labutti K."/>
            <person name="Pangilinan J."/>
            <person name="Floch G.L."/>
            <person name="Makela M.R."/>
            <person name="Henrissat B."/>
            <person name="Grigoriev I.V."/>
            <person name="Crouch J.A."/>
            <person name="De Vries R.P."/>
            <person name="Sukno S.A."/>
            <person name="Thon M.R."/>
        </authorList>
    </citation>
    <scope>NUCLEOTIDE SEQUENCE</scope>
    <source>
        <strain evidence="1">CBS 193.32</strain>
    </source>
</reference>
<evidence type="ECO:0000313" key="1">
    <source>
        <dbReference type="EMBL" id="KAK1699944.1"/>
    </source>
</evidence>
<sequence length="265" mass="29460">MSTSSSNIFGRTRLPDEEASRSSVLVFTSKSAHATCKLSNEHNGFAPLSSCLFPMMAHFMFDEAALHDWCWWFGSHTPRALKVLTNQVKRLSVPMSKVLMPPPSPSPSPSPSPWIACFSLTWEYSSLQSTMSGWSAPENTWGCVSACDSRWKEHQKVVRASHVSGSLCQVLLLLLQAPGTPPPTQQSRWLCKQSTLNNQYARVTNPLKRMEGGEKGVRHLSSSLLCISAPCRWCRDWEHLENQQWPMTSLAAQRPLGHAPAPSPS</sequence>
<comment type="caution">
    <text evidence="1">The sequence shown here is derived from an EMBL/GenBank/DDBJ whole genome shotgun (WGS) entry which is preliminary data.</text>
</comment>
<name>A0AAJ0F1S1_9PEZI</name>
<dbReference type="EMBL" id="JAHMHR010000003">
    <property type="protein sequence ID" value="KAK1699944.1"/>
    <property type="molecule type" value="Genomic_DNA"/>
</dbReference>
<dbReference type="Proteomes" id="UP001224890">
    <property type="component" value="Unassembled WGS sequence"/>
</dbReference>